<dbReference type="PANTHER" id="PTHR30614:SF0">
    <property type="entry name" value="L-CYSTINE TRANSPORT SYSTEM PERMEASE PROTEIN TCYL"/>
    <property type="match status" value="1"/>
</dbReference>
<dbReference type="InterPro" id="IPR043429">
    <property type="entry name" value="ArtM/GltK/GlnP/TcyL/YhdX-like"/>
</dbReference>
<dbReference type="PROSITE" id="PS50928">
    <property type="entry name" value="ABC_TM1"/>
    <property type="match status" value="1"/>
</dbReference>
<evidence type="ECO:0000256" key="7">
    <source>
        <dbReference type="ARBA" id="ARBA00023136"/>
    </source>
</evidence>
<feature type="transmembrane region" description="Helical" evidence="8">
    <location>
        <begin position="35"/>
        <end position="55"/>
    </location>
</feature>
<dbReference type="Pfam" id="PF00528">
    <property type="entry name" value="BPD_transp_1"/>
    <property type="match status" value="1"/>
</dbReference>
<dbReference type="InterPro" id="IPR000515">
    <property type="entry name" value="MetI-like"/>
</dbReference>
<evidence type="ECO:0000259" key="9">
    <source>
        <dbReference type="PROSITE" id="PS50928"/>
    </source>
</evidence>
<keyword evidence="4 8" id="KW-0812">Transmembrane</keyword>
<proteinExistence type="inferred from homology"/>
<name>A0AAW6CYD7_9FIRM</name>
<comment type="subcellular location">
    <subcellularLocation>
        <location evidence="1 8">Cell membrane</location>
        <topology evidence="1 8">Multi-pass membrane protein</topology>
    </subcellularLocation>
</comment>
<keyword evidence="3" id="KW-1003">Cell membrane</keyword>
<comment type="caution">
    <text evidence="10">The sequence shown here is derived from an EMBL/GenBank/DDBJ whole genome shotgun (WGS) entry which is preliminary data.</text>
</comment>
<dbReference type="GO" id="GO:0043190">
    <property type="term" value="C:ATP-binding cassette (ABC) transporter complex"/>
    <property type="evidence" value="ECO:0007669"/>
    <property type="project" value="InterPro"/>
</dbReference>
<dbReference type="GO" id="GO:0022857">
    <property type="term" value="F:transmembrane transporter activity"/>
    <property type="evidence" value="ECO:0007669"/>
    <property type="project" value="InterPro"/>
</dbReference>
<evidence type="ECO:0000313" key="10">
    <source>
        <dbReference type="EMBL" id="MDB8002963.1"/>
    </source>
</evidence>
<dbReference type="GO" id="GO:0006865">
    <property type="term" value="P:amino acid transport"/>
    <property type="evidence" value="ECO:0007669"/>
    <property type="project" value="UniProtKB-KW"/>
</dbReference>
<keyword evidence="6 8" id="KW-1133">Transmembrane helix</keyword>
<evidence type="ECO:0000256" key="8">
    <source>
        <dbReference type="RuleBase" id="RU363032"/>
    </source>
</evidence>
<dbReference type="EMBL" id="JAQLXW010000003">
    <property type="protein sequence ID" value="MDB8002963.1"/>
    <property type="molecule type" value="Genomic_DNA"/>
</dbReference>
<reference evidence="10" key="1">
    <citation type="submission" date="2023-01" db="EMBL/GenBank/DDBJ databases">
        <title>Human gut microbiome strain richness.</title>
        <authorList>
            <person name="Chen-Liaw A."/>
        </authorList>
    </citation>
    <scope>NUCLEOTIDE SEQUENCE</scope>
    <source>
        <strain evidence="10">1001283st1_G1_1001283B150217_161031</strain>
    </source>
</reference>
<feature type="domain" description="ABC transmembrane type-1" evidence="9">
    <location>
        <begin position="29"/>
        <end position="236"/>
    </location>
</feature>
<comment type="similarity">
    <text evidence="8">Belongs to the binding-protein-dependent transport system permease family.</text>
</comment>
<organism evidence="10 11">
    <name type="scientific">[Eubacterium] siraeum</name>
    <dbReference type="NCBI Taxonomy" id="39492"/>
    <lineage>
        <taxon>Bacteria</taxon>
        <taxon>Bacillati</taxon>
        <taxon>Bacillota</taxon>
        <taxon>Clostridia</taxon>
        <taxon>Eubacteriales</taxon>
        <taxon>Oscillospiraceae</taxon>
        <taxon>Oscillospiraceae incertae sedis</taxon>
    </lineage>
</organism>
<dbReference type="Gene3D" id="1.10.3720.10">
    <property type="entry name" value="MetI-like"/>
    <property type="match status" value="1"/>
</dbReference>
<dbReference type="AlphaFoldDB" id="A0AAW6CYD7"/>
<dbReference type="SUPFAM" id="SSF161098">
    <property type="entry name" value="MetI-like"/>
    <property type="match status" value="1"/>
</dbReference>
<keyword evidence="2 8" id="KW-0813">Transport</keyword>
<sequence>MINYRKIKEELNMTGEQIMKVTGILLENLIPTLKIFGFTLLFSIPLGLIVAALKMCRFKPISWLTNLYILIMRGTPLMLQIIVVYYALPFLKTATKGTGGFVESLLSGVDPAAESFMFTMVIIAFVLNYAAYFAEIFRGGIESIPRGQYEAAAALGMTKAQTFFRIILPQVIKRIVPASSNEVITLVKDTSLANVVAYSEIMLAAKQQMMNYSSLVPLFIAGVFYFVMATVLTALFGFIEKKLNYYR</sequence>
<protein>
    <submittedName>
        <fullName evidence="10">Amino acid ABC transporter permease</fullName>
    </submittedName>
</protein>
<evidence type="ECO:0000256" key="6">
    <source>
        <dbReference type="ARBA" id="ARBA00022989"/>
    </source>
</evidence>
<keyword evidence="5" id="KW-0029">Amino-acid transport</keyword>
<dbReference type="InterPro" id="IPR010065">
    <property type="entry name" value="AA_ABC_transptr_permease_3TM"/>
</dbReference>
<gene>
    <name evidence="10" type="ORF">PNE09_02655</name>
</gene>
<evidence type="ECO:0000256" key="2">
    <source>
        <dbReference type="ARBA" id="ARBA00022448"/>
    </source>
</evidence>
<accession>A0AAW6CYD7</accession>
<evidence type="ECO:0000256" key="5">
    <source>
        <dbReference type="ARBA" id="ARBA00022970"/>
    </source>
</evidence>
<evidence type="ECO:0000256" key="3">
    <source>
        <dbReference type="ARBA" id="ARBA00022475"/>
    </source>
</evidence>
<evidence type="ECO:0000313" key="11">
    <source>
        <dbReference type="Proteomes" id="UP001210809"/>
    </source>
</evidence>
<dbReference type="NCBIfam" id="TIGR01726">
    <property type="entry name" value="HEQRo_perm_3TM"/>
    <property type="match status" value="1"/>
</dbReference>
<feature type="transmembrane region" description="Helical" evidence="8">
    <location>
        <begin position="115"/>
        <end position="134"/>
    </location>
</feature>
<feature type="transmembrane region" description="Helical" evidence="8">
    <location>
        <begin position="215"/>
        <end position="239"/>
    </location>
</feature>
<dbReference type="Proteomes" id="UP001210809">
    <property type="component" value="Unassembled WGS sequence"/>
</dbReference>
<dbReference type="PANTHER" id="PTHR30614">
    <property type="entry name" value="MEMBRANE COMPONENT OF AMINO ACID ABC TRANSPORTER"/>
    <property type="match status" value="1"/>
</dbReference>
<keyword evidence="7 8" id="KW-0472">Membrane</keyword>
<feature type="transmembrane region" description="Helical" evidence="8">
    <location>
        <begin position="67"/>
        <end position="88"/>
    </location>
</feature>
<evidence type="ECO:0000256" key="4">
    <source>
        <dbReference type="ARBA" id="ARBA00022692"/>
    </source>
</evidence>
<evidence type="ECO:0000256" key="1">
    <source>
        <dbReference type="ARBA" id="ARBA00004651"/>
    </source>
</evidence>
<dbReference type="InterPro" id="IPR035906">
    <property type="entry name" value="MetI-like_sf"/>
</dbReference>
<dbReference type="CDD" id="cd06261">
    <property type="entry name" value="TM_PBP2"/>
    <property type="match status" value="1"/>
</dbReference>